<dbReference type="Gene3D" id="3.40.50.720">
    <property type="entry name" value="NAD(P)-binding Rossmann-like Domain"/>
    <property type="match status" value="1"/>
</dbReference>
<dbReference type="GO" id="GO:0016491">
    <property type="term" value="F:oxidoreductase activity"/>
    <property type="evidence" value="ECO:0007669"/>
    <property type="project" value="InterPro"/>
</dbReference>
<evidence type="ECO:0000256" key="1">
    <source>
        <dbReference type="ARBA" id="ARBA00022857"/>
    </source>
</evidence>
<keyword evidence="4" id="KW-1185">Reference proteome</keyword>
<dbReference type="AlphaFoldDB" id="A0A0R2ETE1"/>
<organism evidence="3 4">
    <name type="scientific">Lacticaseibacillus camelliae DSM 22697 = JCM 13995</name>
    <dbReference type="NCBI Taxonomy" id="1423730"/>
    <lineage>
        <taxon>Bacteria</taxon>
        <taxon>Bacillati</taxon>
        <taxon>Bacillota</taxon>
        <taxon>Bacilli</taxon>
        <taxon>Lactobacillales</taxon>
        <taxon>Lactobacillaceae</taxon>
        <taxon>Lacticaseibacillus</taxon>
    </lineage>
</organism>
<gene>
    <name evidence="3" type="ORF">FC75_GL000511</name>
</gene>
<comment type="caution">
    <text evidence="3">The sequence shown here is derived from an EMBL/GenBank/DDBJ whole genome shotgun (WGS) entry which is preliminary data.</text>
</comment>
<dbReference type="EMBL" id="AYZJ01000084">
    <property type="protein sequence ID" value="KRN18742.1"/>
    <property type="molecule type" value="Genomic_DNA"/>
</dbReference>
<protein>
    <submittedName>
        <fullName evidence="3">Alcohol dehydrogenase zinc-binding domain-containing protein</fullName>
    </submittedName>
</protein>
<name>A0A0R2ETE1_9LACO</name>
<dbReference type="Gene3D" id="3.90.180.10">
    <property type="entry name" value="Medium-chain alcohol dehydrogenases, catalytic domain"/>
    <property type="match status" value="1"/>
</dbReference>
<accession>A0A0R2ETE1</accession>
<dbReference type="STRING" id="1423730.FC75_GL000511"/>
<proteinExistence type="predicted"/>
<evidence type="ECO:0000259" key="2">
    <source>
        <dbReference type="SMART" id="SM00829"/>
    </source>
</evidence>
<dbReference type="InterPro" id="IPR013149">
    <property type="entry name" value="ADH-like_C"/>
</dbReference>
<dbReference type="Pfam" id="PF00107">
    <property type="entry name" value="ADH_zinc_N"/>
    <property type="match status" value="1"/>
</dbReference>
<feature type="domain" description="Enoyl reductase (ER)" evidence="2">
    <location>
        <begin position="31"/>
        <end position="320"/>
    </location>
</feature>
<dbReference type="InterPro" id="IPR020843">
    <property type="entry name" value="ER"/>
</dbReference>
<reference evidence="3 4" key="1">
    <citation type="journal article" date="2015" name="Genome Announc.">
        <title>Expanding the biotechnology potential of lactobacilli through comparative genomics of 213 strains and associated genera.</title>
        <authorList>
            <person name="Sun Z."/>
            <person name="Harris H.M."/>
            <person name="McCann A."/>
            <person name="Guo C."/>
            <person name="Argimon S."/>
            <person name="Zhang W."/>
            <person name="Yang X."/>
            <person name="Jeffery I.B."/>
            <person name="Cooney J.C."/>
            <person name="Kagawa T.F."/>
            <person name="Liu W."/>
            <person name="Song Y."/>
            <person name="Salvetti E."/>
            <person name="Wrobel A."/>
            <person name="Rasinkangas P."/>
            <person name="Parkhill J."/>
            <person name="Rea M.C."/>
            <person name="O'Sullivan O."/>
            <person name="Ritari J."/>
            <person name="Douillard F.P."/>
            <person name="Paul Ross R."/>
            <person name="Yang R."/>
            <person name="Briner A.E."/>
            <person name="Felis G.E."/>
            <person name="de Vos W.M."/>
            <person name="Barrangou R."/>
            <person name="Klaenhammer T.R."/>
            <person name="Caufield P.W."/>
            <person name="Cui Y."/>
            <person name="Zhang H."/>
            <person name="O'Toole P.W."/>
        </authorList>
    </citation>
    <scope>NUCLEOTIDE SEQUENCE [LARGE SCALE GENOMIC DNA]</scope>
    <source>
        <strain evidence="3 4">DSM 22697</strain>
    </source>
</reference>
<dbReference type="SUPFAM" id="SSF51735">
    <property type="entry name" value="NAD(P)-binding Rossmann-fold domains"/>
    <property type="match status" value="1"/>
</dbReference>
<dbReference type="PANTHER" id="PTHR44154:SF1">
    <property type="entry name" value="QUINONE OXIDOREDUCTASE"/>
    <property type="match status" value="1"/>
</dbReference>
<evidence type="ECO:0000313" key="3">
    <source>
        <dbReference type="EMBL" id="KRN18742.1"/>
    </source>
</evidence>
<dbReference type="SMART" id="SM00829">
    <property type="entry name" value="PKS_ER"/>
    <property type="match status" value="1"/>
</dbReference>
<dbReference type="Pfam" id="PF08240">
    <property type="entry name" value="ADH_N"/>
    <property type="match status" value="1"/>
</dbReference>
<dbReference type="InterPro" id="IPR011032">
    <property type="entry name" value="GroES-like_sf"/>
</dbReference>
<dbReference type="InterPro" id="IPR036291">
    <property type="entry name" value="NAD(P)-bd_dom_sf"/>
</dbReference>
<dbReference type="Proteomes" id="UP000050865">
    <property type="component" value="Unassembled WGS sequence"/>
</dbReference>
<evidence type="ECO:0000313" key="4">
    <source>
        <dbReference type="Proteomes" id="UP000050865"/>
    </source>
</evidence>
<dbReference type="PATRIC" id="fig|1423730.4.peg.531"/>
<dbReference type="InterPro" id="IPR013154">
    <property type="entry name" value="ADH-like_N"/>
</dbReference>
<dbReference type="CDD" id="cd05289">
    <property type="entry name" value="MDR_like_2"/>
    <property type="match status" value="1"/>
</dbReference>
<dbReference type="InterPro" id="IPR051603">
    <property type="entry name" value="Zinc-ADH_QOR/CCCR"/>
</dbReference>
<sequence>MARPGTGPKLKPSEKGRLIFMQAFGFELKHGATVLSARTLPDLTPAADEVIIDVQAVGLNNRERMARRGAVPGDFNVLGSDVAGTVTALGRSVADITIGERVLVRTTHGDATQVRAPARDVVVLPRALSFEQAAGMITPGITAYRAVAVFTRLQPGHTVVIKGASGGVGLLVVQLAKARDVHVIGVASGNHRNQVLTAGADEFFAYDTENHVAALDGRADIVFNVALNGINGQDDVAMVRPGGQIISVAHREPYSDKPVQFTHIHPLAVPNDHTILTELVPLFADGLLKLPIGTLFPFTAAGFAAAHDLLPSPHEGRIVVSAADD</sequence>
<dbReference type="SUPFAM" id="SSF50129">
    <property type="entry name" value="GroES-like"/>
    <property type="match status" value="1"/>
</dbReference>
<keyword evidence="1" id="KW-0521">NADP</keyword>
<dbReference type="PANTHER" id="PTHR44154">
    <property type="entry name" value="QUINONE OXIDOREDUCTASE"/>
    <property type="match status" value="1"/>
</dbReference>